<gene>
    <name evidence="1" type="ORF">NLG97_g2324</name>
</gene>
<protein>
    <submittedName>
        <fullName evidence="1">Uncharacterized protein</fullName>
    </submittedName>
</protein>
<dbReference type="Proteomes" id="UP001148737">
    <property type="component" value="Unassembled WGS sequence"/>
</dbReference>
<organism evidence="1 2">
    <name type="scientific">Lecanicillium saksenae</name>
    <dbReference type="NCBI Taxonomy" id="468837"/>
    <lineage>
        <taxon>Eukaryota</taxon>
        <taxon>Fungi</taxon>
        <taxon>Dikarya</taxon>
        <taxon>Ascomycota</taxon>
        <taxon>Pezizomycotina</taxon>
        <taxon>Sordariomycetes</taxon>
        <taxon>Hypocreomycetidae</taxon>
        <taxon>Hypocreales</taxon>
        <taxon>Cordycipitaceae</taxon>
        <taxon>Lecanicillium</taxon>
    </lineage>
</organism>
<sequence length="95" mass="10683">MSIAKKKPLAKNAYKLTGSEALRSIRSGELTVEQLASSLLNHINKRDKYVKAWAYLDEEYVLDQARALDAVPMEKRGRLHGLPIAVKDVIYTKGK</sequence>
<comment type="caution">
    <text evidence="1">The sequence shown here is derived from an EMBL/GenBank/DDBJ whole genome shotgun (WGS) entry which is preliminary data.</text>
</comment>
<evidence type="ECO:0000313" key="1">
    <source>
        <dbReference type="EMBL" id="KAJ3496898.1"/>
    </source>
</evidence>
<name>A0ACC1R193_9HYPO</name>
<proteinExistence type="predicted"/>
<keyword evidence="2" id="KW-1185">Reference proteome</keyword>
<dbReference type="EMBL" id="JANAKD010000153">
    <property type="protein sequence ID" value="KAJ3496898.1"/>
    <property type="molecule type" value="Genomic_DNA"/>
</dbReference>
<evidence type="ECO:0000313" key="2">
    <source>
        <dbReference type="Proteomes" id="UP001148737"/>
    </source>
</evidence>
<reference evidence="1" key="1">
    <citation type="submission" date="2022-07" db="EMBL/GenBank/DDBJ databases">
        <title>Genome Sequence of Lecanicillium saksenae.</title>
        <authorList>
            <person name="Buettner E."/>
        </authorList>
    </citation>
    <scope>NUCLEOTIDE SEQUENCE</scope>
    <source>
        <strain evidence="1">VT-O1</strain>
    </source>
</reference>
<accession>A0ACC1R193</accession>